<dbReference type="PANTHER" id="PTHR34474">
    <property type="entry name" value="SIGNAL TRANSDUCTION PROTEIN TRAP"/>
    <property type="match status" value="1"/>
</dbReference>
<dbReference type="PROSITE" id="PS51725">
    <property type="entry name" value="ABM"/>
    <property type="match status" value="1"/>
</dbReference>
<proteinExistence type="predicted"/>
<dbReference type="InterPro" id="IPR007138">
    <property type="entry name" value="ABM_dom"/>
</dbReference>
<keyword evidence="3" id="KW-1185">Reference proteome</keyword>
<dbReference type="EMBL" id="BMNY01000001">
    <property type="protein sequence ID" value="GGM69925.1"/>
    <property type="molecule type" value="Genomic_DNA"/>
</dbReference>
<reference evidence="2" key="1">
    <citation type="journal article" date="2014" name="Int. J. Syst. Evol. Microbiol.">
        <title>Complete genome sequence of Corynebacterium casei LMG S-19264T (=DSM 44701T), isolated from a smear-ripened cheese.</title>
        <authorList>
            <consortium name="US DOE Joint Genome Institute (JGI-PGF)"/>
            <person name="Walter F."/>
            <person name="Albersmeier A."/>
            <person name="Kalinowski J."/>
            <person name="Ruckert C."/>
        </authorList>
    </citation>
    <scope>NUCLEOTIDE SEQUENCE</scope>
    <source>
        <strain evidence="2">JCM 13583</strain>
    </source>
</reference>
<evidence type="ECO:0000313" key="2">
    <source>
        <dbReference type="EMBL" id="GGM69925.1"/>
    </source>
</evidence>
<accession>A0AA37BQJ0</accession>
<dbReference type="InterPro" id="IPR011008">
    <property type="entry name" value="Dimeric_a/b-barrel"/>
</dbReference>
<dbReference type="PANTHER" id="PTHR34474:SF2">
    <property type="entry name" value="SIGNAL TRANSDUCTION PROTEIN TRAP"/>
    <property type="match status" value="1"/>
</dbReference>
<feature type="domain" description="ABM" evidence="1">
    <location>
        <begin position="6"/>
        <end position="95"/>
    </location>
</feature>
<protein>
    <recommendedName>
        <fullName evidence="1">ABM domain-containing protein</fullName>
    </recommendedName>
</protein>
<name>A0AA37BQJ0_9ARCH</name>
<dbReference type="SUPFAM" id="SSF54909">
    <property type="entry name" value="Dimeric alpha+beta barrel"/>
    <property type="match status" value="1"/>
</dbReference>
<evidence type="ECO:0000313" key="3">
    <source>
        <dbReference type="Proteomes" id="UP000632195"/>
    </source>
</evidence>
<reference evidence="2" key="2">
    <citation type="submission" date="2022-09" db="EMBL/GenBank/DDBJ databases">
        <authorList>
            <person name="Sun Q."/>
            <person name="Ohkuma M."/>
        </authorList>
    </citation>
    <scope>NUCLEOTIDE SEQUENCE</scope>
    <source>
        <strain evidence="2">JCM 13583</strain>
    </source>
</reference>
<dbReference type="Pfam" id="PF03992">
    <property type="entry name" value="ABM"/>
    <property type="match status" value="1"/>
</dbReference>
<gene>
    <name evidence="2" type="ORF">GCM10007108_05010</name>
</gene>
<comment type="caution">
    <text evidence="2">The sequence shown here is derived from an EMBL/GenBank/DDBJ whole genome shotgun (WGS) entry which is preliminary data.</text>
</comment>
<organism evidence="2 3">
    <name type="scientific">Thermogymnomonas acidicola</name>
    <dbReference type="NCBI Taxonomy" id="399579"/>
    <lineage>
        <taxon>Archaea</taxon>
        <taxon>Methanobacteriati</taxon>
        <taxon>Thermoplasmatota</taxon>
        <taxon>Thermoplasmata</taxon>
        <taxon>Thermoplasmatales</taxon>
        <taxon>Thermogymnomonas</taxon>
    </lineage>
</organism>
<dbReference type="InterPro" id="IPR050404">
    <property type="entry name" value="Heme-degrading_MO"/>
</dbReference>
<dbReference type="AlphaFoldDB" id="A0AA37BQJ0"/>
<dbReference type="Gene3D" id="3.30.70.100">
    <property type="match status" value="1"/>
</dbReference>
<dbReference type="Proteomes" id="UP000632195">
    <property type="component" value="Unassembled WGS sequence"/>
</dbReference>
<evidence type="ECO:0000259" key="1">
    <source>
        <dbReference type="PROSITE" id="PS51725"/>
    </source>
</evidence>
<dbReference type="RefSeq" id="WP_229657450.1">
    <property type="nucleotide sequence ID" value="NZ_BMNY01000001.1"/>
</dbReference>
<sequence length="101" mass="11836">MSEEIVNIGFFYDVKRGHESEFERQFSDVLRYLKENGKGIKDAKLYREVDSSQYLILSTWESVDAFREFVESEAFKSVTHSGAEILNGKPYHRIFLTHIPQ</sequence>